<feature type="region of interest" description="Disordered" evidence="1">
    <location>
        <begin position="101"/>
        <end position="134"/>
    </location>
</feature>
<proteinExistence type="predicted"/>
<reference evidence="3 4" key="1">
    <citation type="submission" date="2019-07" db="EMBL/GenBank/DDBJ databases">
        <title>Genomics analysis of Aphanomyces spp. identifies a new class of oomycete effector associated with host adaptation.</title>
        <authorList>
            <person name="Gaulin E."/>
        </authorList>
    </citation>
    <scope>NUCLEOTIDE SEQUENCE [LARGE SCALE GENOMIC DNA]</scope>
    <source>
        <strain evidence="3 4">ATCC 201684</strain>
    </source>
</reference>
<organism evidence="3 4">
    <name type="scientific">Aphanomyces euteiches</name>
    <dbReference type="NCBI Taxonomy" id="100861"/>
    <lineage>
        <taxon>Eukaryota</taxon>
        <taxon>Sar</taxon>
        <taxon>Stramenopiles</taxon>
        <taxon>Oomycota</taxon>
        <taxon>Saprolegniomycetes</taxon>
        <taxon>Saprolegniales</taxon>
        <taxon>Verrucalvaceae</taxon>
        <taxon>Aphanomyces</taxon>
    </lineage>
</organism>
<keyword evidence="4" id="KW-1185">Reference proteome</keyword>
<protein>
    <submittedName>
        <fullName evidence="3">Uncharacterized protein</fullName>
    </submittedName>
</protein>
<evidence type="ECO:0000256" key="1">
    <source>
        <dbReference type="SAM" id="MobiDB-lite"/>
    </source>
</evidence>
<dbReference type="AlphaFoldDB" id="A0A6G0XHD8"/>
<evidence type="ECO:0000313" key="3">
    <source>
        <dbReference type="EMBL" id="KAF0739677.1"/>
    </source>
</evidence>
<evidence type="ECO:0000256" key="2">
    <source>
        <dbReference type="SAM" id="SignalP"/>
    </source>
</evidence>
<dbReference type="EMBL" id="VJMJ01000063">
    <property type="protein sequence ID" value="KAF0739677.1"/>
    <property type="molecule type" value="Genomic_DNA"/>
</dbReference>
<dbReference type="Proteomes" id="UP000481153">
    <property type="component" value="Unassembled WGS sequence"/>
</dbReference>
<gene>
    <name evidence="3" type="ORF">Ae201684_004847</name>
</gene>
<feature type="compositionally biased region" description="Polar residues" evidence="1">
    <location>
        <begin position="101"/>
        <end position="120"/>
    </location>
</feature>
<sequence length="134" mass="14992">MESIWFVLVSLWRWLFGWSTLSSPRTIKHAPHNDELCEAAVIPVSLNVIASASKLEKQYTVTMVEAHVQPRVDNNNQGDTEVKDDLIAYIDGYLDYLGSMDTPSDATKGSNNSKSVQPTSEPHEDNQMLVDLQV</sequence>
<comment type="caution">
    <text evidence="3">The sequence shown here is derived from an EMBL/GenBank/DDBJ whole genome shotgun (WGS) entry which is preliminary data.</text>
</comment>
<feature type="signal peptide" evidence="2">
    <location>
        <begin position="1"/>
        <end position="17"/>
    </location>
</feature>
<accession>A0A6G0XHD8</accession>
<feature type="chain" id="PRO_5026291849" evidence="2">
    <location>
        <begin position="18"/>
        <end position="134"/>
    </location>
</feature>
<keyword evidence="2" id="KW-0732">Signal</keyword>
<name>A0A6G0XHD8_9STRA</name>
<evidence type="ECO:0000313" key="4">
    <source>
        <dbReference type="Proteomes" id="UP000481153"/>
    </source>
</evidence>
<dbReference type="VEuPathDB" id="FungiDB:AeMF1_009052"/>